<dbReference type="Proteomes" id="UP000006462">
    <property type="component" value="Unassembled WGS sequence"/>
</dbReference>
<protein>
    <submittedName>
        <fullName evidence="2">Uncharacterized protein</fullName>
    </submittedName>
</protein>
<evidence type="ECO:0000313" key="2">
    <source>
        <dbReference type="EMBL" id="EFB90411.1"/>
    </source>
</evidence>
<comment type="caution">
    <text evidence="2">The sequence shown here is derived from an EMBL/GenBank/DDBJ whole genome shotgun (WGS) entry which is preliminary data.</text>
</comment>
<organism evidence="2 3">
    <name type="scientific">Pyramidobacter piscolens W5455</name>
    <dbReference type="NCBI Taxonomy" id="352165"/>
    <lineage>
        <taxon>Bacteria</taxon>
        <taxon>Thermotogati</taxon>
        <taxon>Synergistota</taxon>
        <taxon>Synergistia</taxon>
        <taxon>Synergistales</taxon>
        <taxon>Dethiosulfovibrionaceae</taxon>
        <taxon>Pyramidobacter</taxon>
    </lineage>
</organism>
<name>A0ABM9ZTZ0_9BACT</name>
<dbReference type="EMBL" id="ADFP01000083">
    <property type="protein sequence ID" value="EFB90411.1"/>
    <property type="molecule type" value="Genomic_DNA"/>
</dbReference>
<accession>A0ABM9ZTZ0</accession>
<reference evidence="2 3" key="1">
    <citation type="submission" date="2009-12" db="EMBL/GenBank/DDBJ databases">
        <authorList>
            <person name="Shrivastava S."/>
            <person name="Madupu R."/>
            <person name="Durkin A.S."/>
            <person name="Torralba M."/>
            <person name="Methe B."/>
            <person name="Sutton G.G."/>
            <person name="Strausberg R.L."/>
            <person name="Nelson K.E."/>
        </authorList>
    </citation>
    <scope>NUCLEOTIDE SEQUENCE [LARGE SCALE GENOMIC DNA]</scope>
    <source>
        <strain evidence="2 3">W5455</strain>
    </source>
</reference>
<proteinExistence type="predicted"/>
<sequence length="40" mass="4414">CFHFTPGGGKTLSGMTLFHCFYLAAIAFTLKICAPILKFF</sequence>
<evidence type="ECO:0000256" key="1">
    <source>
        <dbReference type="SAM" id="Phobius"/>
    </source>
</evidence>
<evidence type="ECO:0000313" key="3">
    <source>
        <dbReference type="Proteomes" id="UP000006462"/>
    </source>
</evidence>
<keyword evidence="1" id="KW-1133">Transmembrane helix</keyword>
<feature type="transmembrane region" description="Helical" evidence="1">
    <location>
        <begin position="16"/>
        <end position="37"/>
    </location>
</feature>
<keyword evidence="3" id="KW-1185">Reference proteome</keyword>
<gene>
    <name evidence="2" type="ORF">HMPREF7215_0244</name>
</gene>
<keyword evidence="1" id="KW-0472">Membrane</keyword>
<feature type="non-terminal residue" evidence="2">
    <location>
        <position position="1"/>
    </location>
</feature>
<keyword evidence="1" id="KW-0812">Transmembrane</keyword>